<dbReference type="Pfam" id="PF09683">
    <property type="entry name" value="Lactococcin_972"/>
    <property type="match status" value="1"/>
</dbReference>
<comment type="caution">
    <text evidence="2">The sequence shown here is derived from an EMBL/GenBank/DDBJ whole genome shotgun (WGS) entry which is preliminary data.</text>
</comment>
<dbReference type="Proteomes" id="UP000563349">
    <property type="component" value="Unassembled WGS sequence"/>
</dbReference>
<dbReference type="InterPro" id="IPR006540">
    <property type="entry name" value="Lactococcin_972"/>
</dbReference>
<evidence type="ECO:0000313" key="3">
    <source>
        <dbReference type="Proteomes" id="UP000563349"/>
    </source>
</evidence>
<feature type="signal peptide" evidence="1">
    <location>
        <begin position="1"/>
        <end position="27"/>
    </location>
</feature>
<gene>
    <name evidence="2" type="ORF">HZY93_07300</name>
</gene>
<name>A0A7Z0LDZ4_9STRE</name>
<reference evidence="2 3" key="1">
    <citation type="submission" date="2020-07" db="EMBL/GenBank/DDBJ databases">
        <title>MOT database genomes.</title>
        <authorList>
            <person name="Joseph S."/>
            <person name="Aduse-Opoku J."/>
            <person name="Hashim A."/>
            <person name="Wade W."/>
            <person name="Curtis M."/>
        </authorList>
    </citation>
    <scope>NUCLEOTIDE SEQUENCE [LARGE SCALE GENOMIC DNA]</scope>
    <source>
        <strain evidence="2 3">CCW311</strain>
    </source>
</reference>
<dbReference type="Gene3D" id="2.60.40.2850">
    <property type="match status" value="1"/>
</dbReference>
<accession>A0A7Z0LDZ4</accession>
<evidence type="ECO:0000256" key="1">
    <source>
        <dbReference type="SAM" id="SignalP"/>
    </source>
</evidence>
<dbReference type="AlphaFoldDB" id="A0A7Z0LDZ4"/>
<dbReference type="EMBL" id="JACBYG010000115">
    <property type="protein sequence ID" value="NYS49752.1"/>
    <property type="molecule type" value="Genomic_DNA"/>
</dbReference>
<evidence type="ECO:0000313" key="2">
    <source>
        <dbReference type="EMBL" id="NYS49752.1"/>
    </source>
</evidence>
<protein>
    <submittedName>
        <fullName evidence="2">Lactococcin 972 family bacteriocin</fullName>
    </submittedName>
</protein>
<dbReference type="RefSeq" id="WP_179924276.1">
    <property type="nucleotide sequence ID" value="NZ_CP128228.1"/>
</dbReference>
<proteinExistence type="predicted"/>
<feature type="chain" id="PRO_5030564610" evidence="1">
    <location>
        <begin position="28"/>
        <end position="99"/>
    </location>
</feature>
<organism evidence="2 3">
    <name type="scientific">Streptococcus danieliae</name>
    <dbReference type="NCBI Taxonomy" id="747656"/>
    <lineage>
        <taxon>Bacteria</taxon>
        <taxon>Bacillati</taxon>
        <taxon>Bacillota</taxon>
        <taxon>Bacilli</taxon>
        <taxon>Lactobacillales</taxon>
        <taxon>Streptococcaceae</taxon>
        <taxon>Streptococcus</taxon>
    </lineage>
</organism>
<sequence>MIQKQIKVFLVFAIFVLSFFYIGTVSAATQYPDGGVWTYGATSGGAFSNYYHGSKYHTSTVVSRWNSNSSRGAAPAGQTSYAYIETSFGEQAAFYYNYH</sequence>
<keyword evidence="3" id="KW-1185">Reference proteome</keyword>
<keyword evidence="1" id="KW-0732">Signal</keyword>
<dbReference type="NCBIfam" id="TIGR01653">
    <property type="entry name" value="lactococcin_972"/>
    <property type="match status" value="1"/>
</dbReference>